<comment type="caution">
    <text evidence="1">The sequence shown here is derived from an EMBL/GenBank/DDBJ whole genome shotgun (WGS) entry which is preliminary data.</text>
</comment>
<proteinExistence type="predicted"/>
<reference evidence="1 2" key="1">
    <citation type="journal article" date="2021" name="BMC Genomics">
        <title>Datura genome reveals duplications of psychoactive alkaloid biosynthetic genes and high mutation rate following tissue culture.</title>
        <authorList>
            <person name="Rajewski A."/>
            <person name="Carter-House D."/>
            <person name="Stajich J."/>
            <person name="Litt A."/>
        </authorList>
    </citation>
    <scope>NUCLEOTIDE SEQUENCE [LARGE SCALE GENOMIC DNA]</scope>
    <source>
        <strain evidence="1">AR-01</strain>
    </source>
</reference>
<organism evidence="1 2">
    <name type="scientific">Datura stramonium</name>
    <name type="common">Jimsonweed</name>
    <name type="synonym">Common thornapple</name>
    <dbReference type="NCBI Taxonomy" id="4076"/>
    <lineage>
        <taxon>Eukaryota</taxon>
        <taxon>Viridiplantae</taxon>
        <taxon>Streptophyta</taxon>
        <taxon>Embryophyta</taxon>
        <taxon>Tracheophyta</taxon>
        <taxon>Spermatophyta</taxon>
        <taxon>Magnoliopsida</taxon>
        <taxon>eudicotyledons</taxon>
        <taxon>Gunneridae</taxon>
        <taxon>Pentapetalae</taxon>
        <taxon>asterids</taxon>
        <taxon>lamiids</taxon>
        <taxon>Solanales</taxon>
        <taxon>Solanaceae</taxon>
        <taxon>Solanoideae</taxon>
        <taxon>Datureae</taxon>
        <taxon>Datura</taxon>
    </lineage>
</organism>
<dbReference type="Proteomes" id="UP000823775">
    <property type="component" value="Unassembled WGS sequence"/>
</dbReference>
<dbReference type="EMBL" id="JACEIK010000016">
    <property type="protein sequence ID" value="MCD7446567.1"/>
    <property type="molecule type" value="Genomic_DNA"/>
</dbReference>
<protein>
    <submittedName>
        <fullName evidence="1">Uncharacterized protein</fullName>
    </submittedName>
</protein>
<keyword evidence="2" id="KW-1185">Reference proteome</keyword>
<sequence>MERDFMGLNSKDSVVVVKEEPVESCKDSGFRWPLSSKVGVPHFMSLNSAQDENPFKGLSATDGVDAESQSVSLVNSREILHAMHPHDVKMLPFT</sequence>
<evidence type="ECO:0000313" key="1">
    <source>
        <dbReference type="EMBL" id="MCD7446567.1"/>
    </source>
</evidence>
<accession>A0ABS8RIC1</accession>
<evidence type="ECO:0000313" key="2">
    <source>
        <dbReference type="Proteomes" id="UP000823775"/>
    </source>
</evidence>
<gene>
    <name evidence="1" type="ORF">HAX54_010759</name>
</gene>
<name>A0ABS8RIC1_DATST</name>